<keyword evidence="2" id="KW-1185">Reference proteome</keyword>
<evidence type="ECO:0000313" key="3">
    <source>
        <dbReference type="WBParaSite" id="PDA_v2.g28991.t1"/>
    </source>
</evidence>
<accession>A0A914QNN5</accession>
<feature type="transmembrane region" description="Helical" evidence="1">
    <location>
        <begin position="94"/>
        <end position="112"/>
    </location>
</feature>
<dbReference type="Pfam" id="PF10321">
    <property type="entry name" value="7TM_GPCR_Srt"/>
    <property type="match status" value="1"/>
</dbReference>
<dbReference type="InterPro" id="IPR019425">
    <property type="entry name" value="7TM_GPCR_serpentine_rcpt_Srt"/>
</dbReference>
<dbReference type="AlphaFoldDB" id="A0A914QNN5"/>
<feature type="transmembrane region" description="Helical" evidence="1">
    <location>
        <begin position="50"/>
        <end position="73"/>
    </location>
</feature>
<feature type="transmembrane region" description="Helical" evidence="1">
    <location>
        <begin position="12"/>
        <end position="38"/>
    </location>
</feature>
<organism evidence="2 3">
    <name type="scientific">Panagrolaimus davidi</name>
    <dbReference type="NCBI Taxonomy" id="227884"/>
    <lineage>
        <taxon>Eukaryota</taxon>
        <taxon>Metazoa</taxon>
        <taxon>Ecdysozoa</taxon>
        <taxon>Nematoda</taxon>
        <taxon>Chromadorea</taxon>
        <taxon>Rhabditida</taxon>
        <taxon>Tylenchina</taxon>
        <taxon>Panagrolaimomorpha</taxon>
        <taxon>Panagrolaimoidea</taxon>
        <taxon>Panagrolaimidae</taxon>
        <taxon>Panagrolaimus</taxon>
    </lineage>
</organism>
<dbReference type="SUPFAM" id="SSF81321">
    <property type="entry name" value="Family A G protein-coupled receptor-like"/>
    <property type="match status" value="1"/>
</dbReference>
<proteinExistence type="predicted"/>
<keyword evidence="1" id="KW-0472">Membrane</keyword>
<dbReference type="PANTHER" id="PTHR23021">
    <property type="entry name" value="SERPENTINE RECEPTOR, CLASS T"/>
    <property type="match status" value="1"/>
</dbReference>
<feature type="transmembrane region" description="Helical" evidence="1">
    <location>
        <begin position="219"/>
        <end position="235"/>
    </location>
</feature>
<sequence length="275" mass="31510">MFSKDLINNSCYKLMIYLGFCDLHTSIYIGIYAGYISITGNVYCHWPKFAFWMGCGNGFAWKMQSTAIILLAFNRCIEAFDDYWSNLLFNGKKVYIWMFIPFLWGSHDLIWGPPGLYSPILSLLSYNPHVGYIENPTHIYIDTVVLPHNIAVAALIFLIYGIFGVLVYAKTRNFEGVGKHTKVFGQILFISLFLFMICIGYLIPLFIPLPTWLNPSMQYTFLLLDGQPAIIYLTLNSNMRDRALGLFGIKFKNKVKMFTITSKTASTTDNIIKRI</sequence>
<evidence type="ECO:0000256" key="1">
    <source>
        <dbReference type="SAM" id="Phobius"/>
    </source>
</evidence>
<keyword evidence="1" id="KW-0812">Transmembrane</keyword>
<protein>
    <submittedName>
        <fullName evidence="3">Uncharacterized protein</fullName>
    </submittedName>
</protein>
<dbReference type="PANTHER" id="PTHR23021:SF11">
    <property type="entry name" value="SERPENTINE RECEPTOR, CLASS T"/>
    <property type="match status" value="1"/>
</dbReference>
<keyword evidence="1" id="KW-1133">Transmembrane helix</keyword>
<evidence type="ECO:0000313" key="2">
    <source>
        <dbReference type="Proteomes" id="UP000887578"/>
    </source>
</evidence>
<reference evidence="3" key="1">
    <citation type="submission" date="2022-11" db="UniProtKB">
        <authorList>
            <consortium name="WormBaseParasite"/>
        </authorList>
    </citation>
    <scope>IDENTIFICATION</scope>
</reference>
<feature type="transmembrane region" description="Helical" evidence="1">
    <location>
        <begin position="150"/>
        <end position="171"/>
    </location>
</feature>
<name>A0A914QNN5_9BILA</name>
<dbReference type="WBParaSite" id="PDA_v2.g28991.t1">
    <property type="protein sequence ID" value="PDA_v2.g28991.t1"/>
    <property type="gene ID" value="PDA_v2.g28991"/>
</dbReference>
<dbReference type="Proteomes" id="UP000887578">
    <property type="component" value="Unplaced"/>
</dbReference>
<feature type="transmembrane region" description="Helical" evidence="1">
    <location>
        <begin position="183"/>
        <end position="207"/>
    </location>
</feature>